<dbReference type="EMBL" id="BMDD01000001">
    <property type="protein sequence ID" value="GGH72492.1"/>
    <property type="molecule type" value="Genomic_DNA"/>
</dbReference>
<keyword evidence="2" id="KW-1185">Reference proteome</keyword>
<gene>
    <name evidence="1" type="ORF">GCM10007362_10670</name>
</gene>
<sequence length="79" mass="8872">MFVDIFDVSYQGFLTNRKEIRELRGSLFVFLHIRSVSMKNLIDPNHNAVHESDSLPGNAASHIDPSFDHASLAVFGRDA</sequence>
<evidence type="ECO:0000313" key="1">
    <source>
        <dbReference type="EMBL" id="GGH72492.1"/>
    </source>
</evidence>
<reference evidence="2" key="1">
    <citation type="journal article" date="2019" name="Int. J. Syst. Evol. Microbiol.">
        <title>The Global Catalogue of Microorganisms (GCM) 10K type strain sequencing project: providing services to taxonomists for standard genome sequencing and annotation.</title>
        <authorList>
            <consortium name="The Broad Institute Genomics Platform"/>
            <consortium name="The Broad Institute Genome Sequencing Center for Infectious Disease"/>
            <person name="Wu L."/>
            <person name="Ma J."/>
        </authorList>
    </citation>
    <scope>NUCLEOTIDE SEQUENCE [LARGE SCALE GENOMIC DNA]</scope>
    <source>
        <strain evidence="2">CCM 8702</strain>
    </source>
</reference>
<dbReference type="Proteomes" id="UP000605427">
    <property type="component" value="Unassembled WGS sequence"/>
</dbReference>
<evidence type="ECO:0000313" key="2">
    <source>
        <dbReference type="Proteomes" id="UP000605427"/>
    </source>
</evidence>
<accession>A0ABQ1ZRG1</accession>
<proteinExistence type="predicted"/>
<name>A0ABQ1ZRG1_9BACL</name>
<organism evidence="1 2">
    <name type="scientific">Saccharibacillus endophyticus</name>
    <dbReference type="NCBI Taxonomy" id="2060666"/>
    <lineage>
        <taxon>Bacteria</taxon>
        <taxon>Bacillati</taxon>
        <taxon>Bacillota</taxon>
        <taxon>Bacilli</taxon>
        <taxon>Bacillales</taxon>
        <taxon>Paenibacillaceae</taxon>
        <taxon>Saccharibacillus</taxon>
    </lineage>
</organism>
<protein>
    <submittedName>
        <fullName evidence="1">Uncharacterized protein</fullName>
    </submittedName>
</protein>
<comment type="caution">
    <text evidence="1">The sequence shown here is derived from an EMBL/GenBank/DDBJ whole genome shotgun (WGS) entry which is preliminary data.</text>
</comment>